<keyword evidence="4 5" id="KW-0963">Cytoplasm</keyword>
<evidence type="ECO:0000256" key="2">
    <source>
        <dbReference type="ARBA" id="ARBA00009695"/>
    </source>
</evidence>
<dbReference type="PANTHER" id="PTHR33602">
    <property type="entry name" value="REGULATORY PROTEIN RECX FAMILY PROTEIN"/>
    <property type="match status" value="1"/>
</dbReference>
<comment type="function">
    <text evidence="5">Modulates RecA activity.</text>
</comment>
<dbReference type="Gene3D" id="1.10.10.10">
    <property type="entry name" value="Winged helix-like DNA-binding domain superfamily/Winged helix DNA-binding domain"/>
    <property type="match status" value="2"/>
</dbReference>
<dbReference type="EMBL" id="JBHLZP010000082">
    <property type="protein sequence ID" value="MFB9833288.1"/>
    <property type="molecule type" value="Genomic_DNA"/>
</dbReference>
<dbReference type="Pfam" id="PF21981">
    <property type="entry name" value="RecX_HTH3"/>
    <property type="match status" value="1"/>
</dbReference>
<accession>A0ABV5YE31</accession>
<dbReference type="Pfam" id="PF02631">
    <property type="entry name" value="RecX_HTH2"/>
    <property type="match status" value="1"/>
</dbReference>
<evidence type="ECO:0000256" key="5">
    <source>
        <dbReference type="HAMAP-Rule" id="MF_01114"/>
    </source>
</evidence>
<gene>
    <name evidence="5" type="primary">recX</name>
    <name evidence="9" type="ORF">ACFFNX_13930</name>
</gene>
<sequence length="171" mass="18749">MGGGSATDPEAEAREICLRLLSFSPRTRAQLADALRRKGIDDEVAERVLGRYTEVGLIDDVAFARAWVQSRHTGRGLARRALAAELRQRGVADDTVKEAVEELDPEQEEAAARELVAKRMAATRGLDPVKRTRRILGVLARKGYSGGLAYRLVREALEQEGIDDPGVPTDE</sequence>
<evidence type="ECO:0000259" key="6">
    <source>
        <dbReference type="Pfam" id="PF02631"/>
    </source>
</evidence>
<keyword evidence="10" id="KW-1185">Reference proteome</keyword>
<feature type="domain" description="RecX first three-helical" evidence="8">
    <location>
        <begin position="13"/>
        <end position="51"/>
    </location>
</feature>
<name>A0ABV5YE31_9ACTN</name>
<evidence type="ECO:0000259" key="8">
    <source>
        <dbReference type="Pfam" id="PF21982"/>
    </source>
</evidence>
<comment type="caution">
    <text evidence="9">The sequence shown here is derived from an EMBL/GenBank/DDBJ whole genome shotgun (WGS) entry which is preliminary data.</text>
</comment>
<evidence type="ECO:0000256" key="4">
    <source>
        <dbReference type="ARBA" id="ARBA00022490"/>
    </source>
</evidence>
<dbReference type="Proteomes" id="UP001589627">
    <property type="component" value="Unassembled WGS sequence"/>
</dbReference>
<dbReference type="InterPro" id="IPR003783">
    <property type="entry name" value="Regulatory_RecX"/>
</dbReference>
<dbReference type="HAMAP" id="MF_01114">
    <property type="entry name" value="RecX"/>
    <property type="match status" value="1"/>
</dbReference>
<dbReference type="InterPro" id="IPR053924">
    <property type="entry name" value="RecX_HTH_2nd"/>
</dbReference>
<evidence type="ECO:0000256" key="1">
    <source>
        <dbReference type="ARBA" id="ARBA00004496"/>
    </source>
</evidence>
<evidence type="ECO:0000256" key="3">
    <source>
        <dbReference type="ARBA" id="ARBA00018111"/>
    </source>
</evidence>
<protein>
    <recommendedName>
        <fullName evidence="3 5">Regulatory protein RecX</fullName>
    </recommendedName>
</protein>
<evidence type="ECO:0000259" key="7">
    <source>
        <dbReference type="Pfam" id="PF21981"/>
    </source>
</evidence>
<feature type="domain" description="RecX third three-helical" evidence="7">
    <location>
        <begin position="108"/>
        <end position="152"/>
    </location>
</feature>
<comment type="subcellular location">
    <subcellularLocation>
        <location evidence="1 5">Cytoplasm</location>
    </subcellularLocation>
</comment>
<proteinExistence type="inferred from homology"/>
<dbReference type="InterPro" id="IPR036388">
    <property type="entry name" value="WH-like_DNA-bd_sf"/>
</dbReference>
<dbReference type="InterPro" id="IPR053925">
    <property type="entry name" value="RecX_HTH_3rd"/>
</dbReference>
<dbReference type="PANTHER" id="PTHR33602:SF1">
    <property type="entry name" value="REGULATORY PROTEIN RECX FAMILY PROTEIN"/>
    <property type="match status" value="1"/>
</dbReference>
<evidence type="ECO:0000313" key="9">
    <source>
        <dbReference type="EMBL" id="MFB9833288.1"/>
    </source>
</evidence>
<dbReference type="Pfam" id="PF21982">
    <property type="entry name" value="RecX_HTH1"/>
    <property type="match status" value="1"/>
</dbReference>
<organism evidence="9 10">
    <name type="scientific">Actinoallomurus acaciae</name>
    <dbReference type="NCBI Taxonomy" id="502577"/>
    <lineage>
        <taxon>Bacteria</taxon>
        <taxon>Bacillati</taxon>
        <taxon>Actinomycetota</taxon>
        <taxon>Actinomycetes</taxon>
        <taxon>Streptosporangiales</taxon>
        <taxon>Thermomonosporaceae</taxon>
        <taxon>Actinoallomurus</taxon>
    </lineage>
</organism>
<dbReference type="InterPro" id="IPR053926">
    <property type="entry name" value="RecX_HTH_1st"/>
</dbReference>
<comment type="similarity">
    <text evidence="2 5">Belongs to the RecX family.</text>
</comment>
<feature type="domain" description="RecX second three-helical" evidence="6">
    <location>
        <begin position="59"/>
        <end position="99"/>
    </location>
</feature>
<evidence type="ECO:0000313" key="10">
    <source>
        <dbReference type="Proteomes" id="UP001589627"/>
    </source>
</evidence>
<dbReference type="RefSeq" id="WP_378200640.1">
    <property type="nucleotide sequence ID" value="NZ_JBHLZP010000082.1"/>
</dbReference>
<reference evidence="9 10" key="1">
    <citation type="submission" date="2024-09" db="EMBL/GenBank/DDBJ databases">
        <authorList>
            <person name="Sun Q."/>
            <person name="Mori K."/>
        </authorList>
    </citation>
    <scope>NUCLEOTIDE SEQUENCE [LARGE SCALE GENOMIC DNA]</scope>
    <source>
        <strain evidence="9 10">TBRC 0563</strain>
    </source>
</reference>